<feature type="signal peptide" evidence="1">
    <location>
        <begin position="1"/>
        <end position="20"/>
    </location>
</feature>
<dbReference type="AlphaFoldDB" id="A0A8K0UI54"/>
<evidence type="ECO:0000313" key="2">
    <source>
        <dbReference type="EMBL" id="KAH8091071.1"/>
    </source>
</evidence>
<comment type="caution">
    <text evidence="2">The sequence shown here is derived from an EMBL/GenBank/DDBJ whole genome shotgun (WGS) entry which is preliminary data.</text>
</comment>
<evidence type="ECO:0000313" key="3">
    <source>
        <dbReference type="Proteomes" id="UP000813824"/>
    </source>
</evidence>
<gene>
    <name evidence="2" type="ORF">BXZ70DRAFT_954184</name>
</gene>
<evidence type="ECO:0000256" key="1">
    <source>
        <dbReference type="SAM" id="SignalP"/>
    </source>
</evidence>
<sequence>MLGISVFILLIALTLSLVQASPVFFEQTILKSPSKRPRYENGELPPFRDTVGWVDPRLNGGRQLDYTDDRIGEPLNVIISSLSDPYILTETGLHMYAKSIGFSEECLGMHYGHIHEANLGDGLGRKQEQFLARQDYVPVIGTCWESVRGGHHFRAWKQNGTLADSGAWFLGASKEKDSSKNHKITEDGYNLGRDFIVDRATAGTRWRGMWWKADVEWKEGLLQRGTRDVNHNIAQDGRVAILTVNRL</sequence>
<keyword evidence="3" id="KW-1185">Reference proteome</keyword>
<name>A0A8K0UI54_9AGAR</name>
<reference evidence="2" key="1">
    <citation type="journal article" date="2021" name="New Phytol.">
        <title>Evolutionary innovations through gain and loss of genes in the ectomycorrhizal Boletales.</title>
        <authorList>
            <person name="Wu G."/>
            <person name="Miyauchi S."/>
            <person name="Morin E."/>
            <person name="Kuo A."/>
            <person name="Drula E."/>
            <person name="Varga T."/>
            <person name="Kohler A."/>
            <person name="Feng B."/>
            <person name="Cao Y."/>
            <person name="Lipzen A."/>
            <person name="Daum C."/>
            <person name="Hundley H."/>
            <person name="Pangilinan J."/>
            <person name="Johnson J."/>
            <person name="Barry K."/>
            <person name="LaButti K."/>
            <person name="Ng V."/>
            <person name="Ahrendt S."/>
            <person name="Min B."/>
            <person name="Choi I.G."/>
            <person name="Park H."/>
            <person name="Plett J.M."/>
            <person name="Magnuson J."/>
            <person name="Spatafora J.W."/>
            <person name="Nagy L.G."/>
            <person name="Henrissat B."/>
            <person name="Grigoriev I.V."/>
            <person name="Yang Z.L."/>
            <person name="Xu J."/>
            <person name="Martin F.M."/>
        </authorList>
    </citation>
    <scope>NUCLEOTIDE SEQUENCE</scope>
    <source>
        <strain evidence="2">KKN 215</strain>
    </source>
</reference>
<feature type="chain" id="PRO_5035465219" evidence="1">
    <location>
        <begin position="21"/>
        <end position="247"/>
    </location>
</feature>
<accession>A0A8K0UI54</accession>
<organism evidence="2 3">
    <name type="scientific">Cristinia sonorae</name>
    <dbReference type="NCBI Taxonomy" id="1940300"/>
    <lineage>
        <taxon>Eukaryota</taxon>
        <taxon>Fungi</taxon>
        <taxon>Dikarya</taxon>
        <taxon>Basidiomycota</taxon>
        <taxon>Agaricomycotina</taxon>
        <taxon>Agaricomycetes</taxon>
        <taxon>Agaricomycetidae</taxon>
        <taxon>Agaricales</taxon>
        <taxon>Pleurotineae</taxon>
        <taxon>Stephanosporaceae</taxon>
        <taxon>Cristinia</taxon>
    </lineage>
</organism>
<dbReference type="EMBL" id="JAEVFJ010000037">
    <property type="protein sequence ID" value="KAH8091071.1"/>
    <property type="molecule type" value="Genomic_DNA"/>
</dbReference>
<dbReference type="Proteomes" id="UP000813824">
    <property type="component" value="Unassembled WGS sequence"/>
</dbReference>
<dbReference type="OrthoDB" id="2310204at2759"/>
<keyword evidence="1" id="KW-0732">Signal</keyword>
<protein>
    <submittedName>
        <fullName evidence="2">Uncharacterized protein</fullName>
    </submittedName>
</protein>
<proteinExistence type="predicted"/>